<dbReference type="EnsemblPlants" id="AVESA.00010b.r2.7DG1392250.2">
    <property type="protein sequence ID" value="AVESA.00010b.r2.7DG1392250.2.CDS"/>
    <property type="gene ID" value="AVESA.00010b.r2.7DG1392250"/>
</dbReference>
<protein>
    <submittedName>
        <fullName evidence="1">Uncharacterized protein</fullName>
    </submittedName>
</protein>
<organism evidence="1 2">
    <name type="scientific">Avena sativa</name>
    <name type="common">Oat</name>
    <dbReference type="NCBI Taxonomy" id="4498"/>
    <lineage>
        <taxon>Eukaryota</taxon>
        <taxon>Viridiplantae</taxon>
        <taxon>Streptophyta</taxon>
        <taxon>Embryophyta</taxon>
        <taxon>Tracheophyta</taxon>
        <taxon>Spermatophyta</taxon>
        <taxon>Magnoliopsida</taxon>
        <taxon>Liliopsida</taxon>
        <taxon>Poales</taxon>
        <taxon>Poaceae</taxon>
        <taxon>BOP clade</taxon>
        <taxon>Pooideae</taxon>
        <taxon>Poodae</taxon>
        <taxon>Poeae</taxon>
        <taxon>Poeae Chloroplast Group 1 (Aveneae type)</taxon>
        <taxon>Aveninae</taxon>
        <taxon>Avena</taxon>
    </lineage>
</organism>
<sequence>MGRPPSTGGPAFRFTHAEVAEMEERLRHLNNAIPHRDVIQGLADKFTNSPVRSGKIPVQPKQVWNWFQNRRYSQRSRTTRGSPLPQGKMLPTGAEEHHPSSFRAQPSSSGHSGSHPGVLCPLCLVYMDCARGCCSRVLKGFPLFPAKLATLN</sequence>
<dbReference type="Proteomes" id="UP001732700">
    <property type="component" value="Chromosome 7D"/>
</dbReference>
<name>A0ACD6AEB9_AVESA</name>
<reference evidence="1" key="2">
    <citation type="submission" date="2025-09" db="UniProtKB">
        <authorList>
            <consortium name="EnsemblPlants"/>
        </authorList>
    </citation>
    <scope>IDENTIFICATION</scope>
</reference>
<reference evidence="1" key="1">
    <citation type="submission" date="2021-05" db="EMBL/GenBank/DDBJ databases">
        <authorList>
            <person name="Scholz U."/>
            <person name="Mascher M."/>
            <person name="Fiebig A."/>
        </authorList>
    </citation>
    <scope>NUCLEOTIDE SEQUENCE [LARGE SCALE GENOMIC DNA]</scope>
</reference>
<evidence type="ECO:0000313" key="1">
    <source>
        <dbReference type="EnsemblPlants" id="AVESA.00010b.r2.7DG1392250.2.CDS"/>
    </source>
</evidence>
<accession>A0ACD6AEB9</accession>
<keyword evidence="2" id="KW-1185">Reference proteome</keyword>
<evidence type="ECO:0000313" key="2">
    <source>
        <dbReference type="Proteomes" id="UP001732700"/>
    </source>
</evidence>
<proteinExistence type="predicted"/>